<keyword evidence="6" id="KW-1185">Reference proteome</keyword>
<feature type="transmembrane region" description="Helical" evidence="2">
    <location>
        <begin position="319"/>
        <end position="339"/>
    </location>
</feature>
<evidence type="ECO:0000256" key="3">
    <source>
        <dbReference type="SAM" id="SignalP"/>
    </source>
</evidence>
<dbReference type="InterPro" id="IPR006621">
    <property type="entry name" value="Nose-resist-to-fluoxetine_N"/>
</dbReference>
<feature type="transmembrane region" description="Helical" evidence="2">
    <location>
        <begin position="560"/>
        <end position="578"/>
    </location>
</feature>
<dbReference type="OrthoDB" id="207378at2759"/>
<dbReference type="InterPro" id="IPR052728">
    <property type="entry name" value="O2_lipid_transport_reg"/>
</dbReference>
<feature type="transmembrane region" description="Helical" evidence="2">
    <location>
        <begin position="208"/>
        <end position="229"/>
    </location>
</feature>
<feature type="signal peptide" evidence="3">
    <location>
        <begin position="1"/>
        <end position="22"/>
    </location>
</feature>
<organism evidence="6">
    <name type="scientific">Caenorhabditis remanei</name>
    <name type="common">Caenorhabditis vulgaris</name>
    <dbReference type="NCBI Taxonomy" id="31234"/>
    <lineage>
        <taxon>Eukaryota</taxon>
        <taxon>Metazoa</taxon>
        <taxon>Ecdysozoa</taxon>
        <taxon>Nematoda</taxon>
        <taxon>Chromadorea</taxon>
        <taxon>Rhabditida</taxon>
        <taxon>Rhabditina</taxon>
        <taxon>Rhabditomorpha</taxon>
        <taxon>Rhabditoidea</taxon>
        <taxon>Rhabditidae</taxon>
        <taxon>Peloderinae</taxon>
        <taxon>Caenorhabditis</taxon>
    </lineage>
</organism>
<keyword evidence="2" id="KW-0472">Membrane</keyword>
<feature type="transmembrane region" description="Helical" evidence="2">
    <location>
        <begin position="425"/>
        <end position="447"/>
    </location>
</feature>
<keyword evidence="2" id="KW-1133">Transmembrane helix</keyword>
<feature type="transmembrane region" description="Helical" evidence="2">
    <location>
        <begin position="351"/>
        <end position="376"/>
    </location>
</feature>
<accession>E3N513</accession>
<feature type="compositionally biased region" description="Basic and acidic residues" evidence="1">
    <location>
        <begin position="696"/>
        <end position="722"/>
    </location>
</feature>
<feature type="compositionally biased region" description="Acidic residues" evidence="1">
    <location>
        <begin position="723"/>
        <end position="735"/>
    </location>
</feature>
<dbReference type="InterPro" id="IPR002656">
    <property type="entry name" value="Acyl_transf_3_dom"/>
</dbReference>
<evidence type="ECO:0000256" key="1">
    <source>
        <dbReference type="SAM" id="MobiDB-lite"/>
    </source>
</evidence>
<dbReference type="EMBL" id="DS268530">
    <property type="protein sequence ID" value="EFO87019.1"/>
    <property type="molecule type" value="Genomic_DNA"/>
</dbReference>
<dbReference type="AlphaFoldDB" id="E3N513"/>
<protein>
    <recommendedName>
        <fullName evidence="4">Nose resistant-to-fluoxetine protein N-terminal domain-containing protein</fullName>
    </recommendedName>
</protein>
<feature type="transmembrane region" description="Helical" evidence="2">
    <location>
        <begin position="529"/>
        <end position="548"/>
    </location>
</feature>
<dbReference type="PANTHER" id="PTHR11161">
    <property type="entry name" value="O-ACYLTRANSFERASE"/>
    <property type="match status" value="1"/>
</dbReference>
<dbReference type="PANTHER" id="PTHR11161:SF8">
    <property type="entry name" value="NOSE RESISTANT-TO-FLUOXETINE PROTEIN N-TERMINAL DOMAIN-CONTAINING PROTEIN"/>
    <property type="match status" value="1"/>
</dbReference>
<keyword evidence="2" id="KW-0812">Transmembrane</keyword>
<dbReference type="GO" id="GO:0016747">
    <property type="term" value="F:acyltransferase activity, transferring groups other than amino-acyl groups"/>
    <property type="evidence" value="ECO:0007669"/>
    <property type="project" value="InterPro"/>
</dbReference>
<keyword evidence="3" id="KW-0732">Signal</keyword>
<name>E3N513_CAERE</name>
<dbReference type="Proteomes" id="UP000008281">
    <property type="component" value="Unassembled WGS sequence"/>
</dbReference>
<feature type="chain" id="PRO_5003178123" description="Nose resistant-to-fluoxetine protein N-terminal domain-containing protein" evidence="3">
    <location>
        <begin position="23"/>
        <end position="746"/>
    </location>
</feature>
<feature type="transmembrane region" description="Helical" evidence="2">
    <location>
        <begin position="635"/>
        <end position="657"/>
    </location>
</feature>
<feature type="transmembrane region" description="Helical" evidence="2">
    <location>
        <begin position="500"/>
        <end position="517"/>
    </location>
</feature>
<feature type="region of interest" description="Disordered" evidence="1">
    <location>
        <begin position="681"/>
        <end position="746"/>
    </location>
</feature>
<dbReference type="OMA" id="WHEYFHY"/>
<dbReference type="Pfam" id="PF01757">
    <property type="entry name" value="Acyl_transf_3"/>
    <property type="match status" value="1"/>
</dbReference>
<sequence>MSGLKIFSRFVFVSWILLQVGGVKIINDSRIQVLLSNSSFSVDKLVYRGKIPGEPDELPTPRICKKLISEWFENLSQLKNGRKCEKPEECLDALDQLDAFARFPAPGSPNIYDGSFRKCNELNERGRHRRKYCYLIQTDEKMNCREEYHSVLFHPNRTAFGICGPEDCHGKDYASIFGGMQQKPFHFMMDRPVCAVFCTVREIPKRNMFYVFTSFMILLVSIVFFSSLYDYIRDTRYRLSSDTEKVFGQRAILSFSLWSNIEFLFQENRHGYIKCLDCLRSITFTWIVGQNVVGHLAFYDKELRATPSQISLSSSALSSLIPIYTYIFISGLTVSYAFIRANPSPQIIKRPITWLVFYFHRWIRLTSALMVFIGFFDAYGKYIQGPYDALTGYSMVTQTDQCTYWKDIIHVSNFVAVDEMCYLPAWHLAVDFQFTLVAPLFLIAFYYSAKIGTTLAVMASLAGSGFTIYFFLKNNILHSAFTGDHVFDDKLVELILSKPWNQMAPYMIGMIVGYFLAEKAGSRRIIHPVASAVIWVIVSGLAVSALMFGNVGTSQLQRAMANIFSRAVWCICLAWIIVSTEMKWAGPIGHFMEHPFWRPFGKLSYCAFIVHHMAVYFLFNMEEQAPRYVSFWHEYFHYTVPIVIYSYFVAFFLSLIVEIPMIRLNKMLLDKFIPASKIEDKEDISESEKENEEDSDSLKEESEKSEKNQKSKRKPVDERSIEDQEENEMSEEWNAMDEPLLERDYY</sequence>
<evidence type="ECO:0000256" key="2">
    <source>
        <dbReference type="SAM" id="Phobius"/>
    </source>
</evidence>
<evidence type="ECO:0000313" key="5">
    <source>
        <dbReference type="EMBL" id="EFO87019.1"/>
    </source>
</evidence>
<reference evidence="5" key="1">
    <citation type="submission" date="2007-07" db="EMBL/GenBank/DDBJ databases">
        <title>PCAP assembly of the Caenorhabditis remanei genome.</title>
        <authorList>
            <consortium name="The Caenorhabditis remanei Sequencing Consortium"/>
            <person name="Wilson R.K."/>
        </authorList>
    </citation>
    <scope>NUCLEOTIDE SEQUENCE [LARGE SCALE GENOMIC DNA]</scope>
    <source>
        <strain evidence="5">PB4641</strain>
    </source>
</reference>
<dbReference type="InParanoid" id="E3N513"/>
<dbReference type="eggNOG" id="KOG3700">
    <property type="taxonomic scope" value="Eukaryota"/>
</dbReference>
<dbReference type="HOGENOM" id="CLU_007874_3_2_1"/>
<feature type="transmembrane region" description="Helical" evidence="2">
    <location>
        <begin position="278"/>
        <end position="299"/>
    </location>
</feature>
<dbReference type="SMART" id="SM00703">
    <property type="entry name" value="NRF"/>
    <property type="match status" value="1"/>
</dbReference>
<proteinExistence type="predicted"/>
<dbReference type="FunCoup" id="E3N513">
    <property type="interactions" value="9"/>
</dbReference>
<gene>
    <name evidence="5" type="ORF">CRE_19378</name>
</gene>
<feature type="transmembrane region" description="Helical" evidence="2">
    <location>
        <begin position="599"/>
        <end position="619"/>
    </location>
</feature>
<feature type="transmembrane region" description="Helical" evidence="2">
    <location>
        <begin position="454"/>
        <end position="472"/>
    </location>
</feature>
<feature type="domain" description="Nose resistant-to-fluoxetine protein N-terminal" evidence="4">
    <location>
        <begin position="61"/>
        <end position="200"/>
    </location>
</feature>
<evidence type="ECO:0000259" key="4">
    <source>
        <dbReference type="SMART" id="SM00703"/>
    </source>
</evidence>
<evidence type="ECO:0000313" key="6">
    <source>
        <dbReference type="Proteomes" id="UP000008281"/>
    </source>
</evidence>